<evidence type="ECO:0000313" key="11">
    <source>
        <dbReference type="EMBL" id="MFC5907223.1"/>
    </source>
</evidence>
<keyword evidence="5" id="KW-0408">Iron</keyword>
<dbReference type="SUPFAM" id="SSF50022">
    <property type="entry name" value="ISP domain"/>
    <property type="match status" value="1"/>
</dbReference>
<dbReference type="PROSITE" id="PS51296">
    <property type="entry name" value="RIESKE"/>
    <property type="match status" value="1"/>
</dbReference>
<dbReference type="Proteomes" id="UP001596174">
    <property type="component" value="Unassembled WGS sequence"/>
</dbReference>
<feature type="domain" description="Rieske" evidence="10">
    <location>
        <begin position="53"/>
        <end position="145"/>
    </location>
</feature>
<evidence type="ECO:0000256" key="8">
    <source>
        <dbReference type="ARBA" id="ARBA00029586"/>
    </source>
</evidence>
<evidence type="ECO:0000259" key="10">
    <source>
        <dbReference type="PROSITE" id="PS51296"/>
    </source>
</evidence>
<dbReference type="Pfam" id="PF00355">
    <property type="entry name" value="Rieske"/>
    <property type="match status" value="1"/>
</dbReference>
<name>A0ABW1FZD9_9ACTN</name>
<dbReference type="PRINTS" id="PR00162">
    <property type="entry name" value="RIESKE"/>
</dbReference>
<comment type="function">
    <text evidence="1">Iron-sulfur subunit of the cytochrome bc1 complex, an essential component of the respiratory electron transport chain required for ATP synthesis. The bc1 complex catalyzes the oxidation of menaquinol and the reduction of cytochrome c in the respiratory chain. The bc1 complex operates through a Q-cycle mechanism that couples electron transfer to generation of the proton gradient that drives ATP synthesis.</text>
</comment>
<dbReference type="InterPro" id="IPR005805">
    <property type="entry name" value="Rieske_Fe-S_prot_C"/>
</dbReference>
<dbReference type="EMBL" id="JBHSQJ010000031">
    <property type="protein sequence ID" value="MFC5907223.1"/>
    <property type="molecule type" value="Genomic_DNA"/>
</dbReference>
<protein>
    <recommendedName>
        <fullName evidence="2">Cytochrome bc1 complex Rieske iron-sulfur subunit</fullName>
    </recommendedName>
    <alternativeName>
        <fullName evidence="8">Cytochrome bc1 reductase complex subunit QcrA</fullName>
    </alternativeName>
</protein>
<evidence type="ECO:0000256" key="4">
    <source>
        <dbReference type="ARBA" id="ARBA00022723"/>
    </source>
</evidence>
<dbReference type="RefSeq" id="WP_380581426.1">
    <property type="nucleotide sequence ID" value="NZ_JBHSQJ010000031.1"/>
</dbReference>
<keyword evidence="6" id="KW-0411">Iron-sulfur</keyword>
<dbReference type="InterPro" id="IPR017941">
    <property type="entry name" value="Rieske_2Fe-2S"/>
</dbReference>
<evidence type="ECO:0000256" key="1">
    <source>
        <dbReference type="ARBA" id="ARBA00002494"/>
    </source>
</evidence>
<keyword evidence="3" id="KW-0001">2Fe-2S</keyword>
<evidence type="ECO:0000256" key="5">
    <source>
        <dbReference type="ARBA" id="ARBA00023004"/>
    </source>
</evidence>
<comment type="caution">
    <text evidence="11">The sequence shown here is derived from an EMBL/GenBank/DDBJ whole genome shotgun (WGS) entry which is preliminary data.</text>
</comment>
<organism evidence="11 12">
    <name type="scientific">Streptacidiphilus monticola</name>
    <dbReference type="NCBI Taxonomy" id="2161674"/>
    <lineage>
        <taxon>Bacteria</taxon>
        <taxon>Bacillati</taxon>
        <taxon>Actinomycetota</taxon>
        <taxon>Actinomycetes</taxon>
        <taxon>Kitasatosporales</taxon>
        <taxon>Streptomycetaceae</taxon>
        <taxon>Streptacidiphilus</taxon>
    </lineage>
</organism>
<evidence type="ECO:0000256" key="6">
    <source>
        <dbReference type="ARBA" id="ARBA00023014"/>
    </source>
</evidence>
<dbReference type="Gene3D" id="2.102.10.10">
    <property type="entry name" value="Rieske [2Fe-2S] iron-sulphur domain"/>
    <property type="match status" value="1"/>
</dbReference>
<dbReference type="PANTHER" id="PTHR10134">
    <property type="entry name" value="CYTOCHROME B-C1 COMPLEX SUBUNIT RIESKE, MITOCHONDRIAL"/>
    <property type="match status" value="1"/>
</dbReference>
<keyword evidence="4" id="KW-0479">Metal-binding</keyword>
<accession>A0ABW1FZD9</accession>
<gene>
    <name evidence="11" type="ORF">ACFP3V_08330</name>
</gene>
<dbReference type="InterPro" id="IPR006311">
    <property type="entry name" value="TAT_signal"/>
</dbReference>
<evidence type="ECO:0000313" key="12">
    <source>
        <dbReference type="Proteomes" id="UP001596174"/>
    </source>
</evidence>
<sequence length="148" mass="14045">MSESVSVPAEGACCASRRSVLRGAAAVGVVGTAGVALAACGSSGGAKKASGPVELGPTSDVPVGGGKVYRSAQIVVTQPTAGQFKGFSAICTHAGCVVDGVKDGAISCPCHGSTFNASTGAVTGGPAPSGLPSVTVTVQNGKLIANAT</sequence>
<evidence type="ECO:0000256" key="7">
    <source>
        <dbReference type="ARBA" id="ARBA00023157"/>
    </source>
</evidence>
<evidence type="ECO:0000256" key="3">
    <source>
        <dbReference type="ARBA" id="ARBA00022714"/>
    </source>
</evidence>
<dbReference type="InterPro" id="IPR036922">
    <property type="entry name" value="Rieske_2Fe-2S_sf"/>
</dbReference>
<evidence type="ECO:0000256" key="9">
    <source>
        <dbReference type="ARBA" id="ARBA00034078"/>
    </source>
</evidence>
<reference evidence="12" key="1">
    <citation type="journal article" date="2019" name="Int. J. Syst. Evol. Microbiol.">
        <title>The Global Catalogue of Microorganisms (GCM) 10K type strain sequencing project: providing services to taxonomists for standard genome sequencing and annotation.</title>
        <authorList>
            <consortium name="The Broad Institute Genomics Platform"/>
            <consortium name="The Broad Institute Genome Sequencing Center for Infectious Disease"/>
            <person name="Wu L."/>
            <person name="Ma J."/>
        </authorList>
    </citation>
    <scope>NUCLEOTIDE SEQUENCE [LARGE SCALE GENOMIC DNA]</scope>
    <source>
        <strain evidence="12">JCM 4816</strain>
    </source>
</reference>
<evidence type="ECO:0000256" key="2">
    <source>
        <dbReference type="ARBA" id="ARBA00015816"/>
    </source>
</evidence>
<dbReference type="PROSITE" id="PS51318">
    <property type="entry name" value="TAT"/>
    <property type="match status" value="1"/>
</dbReference>
<dbReference type="InterPro" id="IPR014349">
    <property type="entry name" value="Rieske_Fe-S_prot"/>
</dbReference>
<comment type="cofactor">
    <cofactor evidence="9">
        <name>[2Fe-2S] cluster</name>
        <dbReference type="ChEBI" id="CHEBI:190135"/>
    </cofactor>
</comment>
<proteinExistence type="predicted"/>
<dbReference type="CDD" id="cd03467">
    <property type="entry name" value="Rieske"/>
    <property type="match status" value="1"/>
</dbReference>
<keyword evidence="7" id="KW-1015">Disulfide bond</keyword>
<keyword evidence="12" id="KW-1185">Reference proteome</keyword>